<evidence type="ECO:0000313" key="2">
    <source>
        <dbReference type="EMBL" id="EQB09731.1"/>
    </source>
</evidence>
<keyword evidence="1" id="KW-1133">Transmembrane helix</keyword>
<organism evidence="2 3">
    <name type="scientific">Novosphingobium lindaniclasticum LE124</name>
    <dbReference type="NCBI Taxonomy" id="1096930"/>
    <lineage>
        <taxon>Bacteria</taxon>
        <taxon>Pseudomonadati</taxon>
        <taxon>Pseudomonadota</taxon>
        <taxon>Alphaproteobacteria</taxon>
        <taxon>Sphingomonadales</taxon>
        <taxon>Sphingomonadaceae</taxon>
        <taxon>Novosphingobium</taxon>
    </lineage>
</organism>
<dbReference type="OrthoDB" id="9991324at2"/>
<dbReference type="PATRIC" id="fig|1096930.3.peg.3785"/>
<protein>
    <submittedName>
        <fullName evidence="2">Uncharacterized protein</fullName>
    </submittedName>
</protein>
<reference evidence="2 3" key="1">
    <citation type="journal article" date="2013" name="Genome Announc.">
        <title>Genome Sequence of Novosphingobium lindaniclasticum LE124T, Isolated from a Hexachlorocyclohexane Dumpsite.</title>
        <authorList>
            <person name="Saxena A."/>
            <person name="Nayyar N."/>
            <person name="Sangwan N."/>
            <person name="Kumari R."/>
            <person name="Khurana J.P."/>
            <person name="Lal R."/>
        </authorList>
    </citation>
    <scope>NUCLEOTIDE SEQUENCE [LARGE SCALE GENOMIC DNA]</scope>
    <source>
        <strain evidence="2 3">LE124</strain>
    </source>
</reference>
<evidence type="ECO:0000313" key="3">
    <source>
        <dbReference type="Proteomes" id="UP000015527"/>
    </source>
</evidence>
<comment type="caution">
    <text evidence="2">The sequence shown here is derived from an EMBL/GenBank/DDBJ whole genome shotgun (WGS) entry which is preliminary data.</text>
</comment>
<keyword evidence="3" id="KW-1185">Reference proteome</keyword>
<accession>T0H0D0</accession>
<gene>
    <name evidence="2" type="ORF">L284_19215</name>
</gene>
<name>T0H0D0_9SPHN</name>
<keyword evidence="1" id="KW-0472">Membrane</keyword>
<dbReference type="RefSeq" id="WP_021235592.1">
    <property type="nucleotide sequence ID" value="NZ_ATHL01000127.1"/>
</dbReference>
<evidence type="ECO:0000256" key="1">
    <source>
        <dbReference type="SAM" id="Phobius"/>
    </source>
</evidence>
<feature type="transmembrane region" description="Helical" evidence="1">
    <location>
        <begin position="41"/>
        <end position="62"/>
    </location>
</feature>
<sequence length="64" mass="7036">MMHSIFHIPPAATTTERDAGGSLDAWAELWREAPAEVRGDVIYLACLFPVLALIFLTLWIVAPA</sequence>
<proteinExistence type="predicted"/>
<dbReference type="AlphaFoldDB" id="T0H0D0"/>
<dbReference type="Proteomes" id="UP000015527">
    <property type="component" value="Unassembled WGS sequence"/>
</dbReference>
<dbReference type="EMBL" id="ATHL01000127">
    <property type="protein sequence ID" value="EQB09731.1"/>
    <property type="molecule type" value="Genomic_DNA"/>
</dbReference>
<keyword evidence="1" id="KW-0812">Transmembrane</keyword>